<dbReference type="AlphaFoldDB" id="A0A087UQ26"/>
<feature type="chain" id="PRO_5001830811" evidence="4">
    <location>
        <begin position="17"/>
        <end position="147"/>
    </location>
</feature>
<evidence type="ECO:0000256" key="2">
    <source>
        <dbReference type="ARBA" id="ARBA00022460"/>
    </source>
</evidence>
<keyword evidence="4" id="KW-0732">Signal</keyword>
<dbReference type="OMA" id="DHHQNVR"/>
<protein>
    <submittedName>
        <fullName evidence="5">Cuticle protein 10.9</fullName>
    </submittedName>
</protein>
<gene>
    <name evidence="5" type="ORF">X975_21409</name>
</gene>
<evidence type="ECO:0000313" key="5">
    <source>
        <dbReference type="EMBL" id="KFM79465.1"/>
    </source>
</evidence>
<accession>A0A087UQ26</accession>
<reference evidence="5 6" key="1">
    <citation type="submission" date="2013-11" db="EMBL/GenBank/DDBJ databases">
        <title>Genome sequencing of Stegodyphus mimosarum.</title>
        <authorList>
            <person name="Bechsgaard J."/>
        </authorList>
    </citation>
    <scope>NUCLEOTIDE SEQUENCE [LARGE SCALE GENOMIC DNA]</scope>
</reference>
<keyword evidence="6" id="KW-1185">Reference proteome</keyword>
<evidence type="ECO:0000256" key="3">
    <source>
        <dbReference type="PROSITE-ProRule" id="PRU00497"/>
    </source>
</evidence>
<dbReference type="Proteomes" id="UP000054359">
    <property type="component" value="Unassembled WGS sequence"/>
</dbReference>
<feature type="signal peptide" evidence="4">
    <location>
        <begin position="1"/>
        <end position="16"/>
    </location>
</feature>
<dbReference type="PROSITE" id="PS51155">
    <property type="entry name" value="CHIT_BIND_RR_2"/>
    <property type="match status" value="1"/>
</dbReference>
<dbReference type="PANTHER" id="PTHR10380">
    <property type="entry name" value="CUTICLE PROTEIN"/>
    <property type="match status" value="1"/>
</dbReference>
<sequence length="147" mass="15728">MKIFFVLTVTLAAACAQVLPLEESPKPYAFSYVAEAEDGSSSRSETADGTGVVRGSYALSDIDGRNRVVEYVAGPDGFTAKIRTNEPGTENAAPADVEIEFSAENANLLLNTPVKPAARSANTAETPRRAGVRYVLIPETEIRGRTY</sequence>
<evidence type="ECO:0000256" key="4">
    <source>
        <dbReference type="SAM" id="SignalP"/>
    </source>
</evidence>
<comment type="function">
    <text evidence="1">Component of the rigid cuticle of the spider.</text>
</comment>
<proteinExistence type="predicted"/>
<dbReference type="InterPro" id="IPR000618">
    <property type="entry name" value="Insect_cuticle"/>
</dbReference>
<feature type="non-terminal residue" evidence="5">
    <location>
        <position position="147"/>
    </location>
</feature>
<dbReference type="OrthoDB" id="6630685at2759"/>
<dbReference type="Pfam" id="PF00379">
    <property type="entry name" value="Chitin_bind_4"/>
    <property type="match status" value="1"/>
</dbReference>
<dbReference type="InterPro" id="IPR050468">
    <property type="entry name" value="Cuticle_Struct_Prot"/>
</dbReference>
<dbReference type="InterPro" id="IPR031311">
    <property type="entry name" value="CHIT_BIND_RR_consensus"/>
</dbReference>
<name>A0A087UQ26_STEMI</name>
<dbReference type="GO" id="GO:0008010">
    <property type="term" value="F:structural constituent of chitin-based larval cuticle"/>
    <property type="evidence" value="ECO:0007669"/>
    <property type="project" value="TreeGrafter"/>
</dbReference>
<evidence type="ECO:0000313" key="6">
    <source>
        <dbReference type="Proteomes" id="UP000054359"/>
    </source>
</evidence>
<keyword evidence="2 3" id="KW-0193">Cuticle</keyword>
<dbReference type="EMBL" id="KK120971">
    <property type="protein sequence ID" value="KFM79465.1"/>
    <property type="molecule type" value="Genomic_DNA"/>
</dbReference>
<dbReference type="PROSITE" id="PS51257">
    <property type="entry name" value="PROKAR_LIPOPROTEIN"/>
    <property type="match status" value="1"/>
</dbReference>
<dbReference type="PROSITE" id="PS00233">
    <property type="entry name" value="CHIT_BIND_RR_1"/>
    <property type="match status" value="1"/>
</dbReference>
<dbReference type="GO" id="GO:0062129">
    <property type="term" value="C:chitin-based extracellular matrix"/>
    <property type="evidence" value="ECO:0007669"/>
    <property type="project" value="TreeGrafter"/>
</dbReference>
<evidence type="ECO:0000256" key="1">
    <source>
        <dbReference type="ARBA" id="ARBA00002980"/>
    </source>
</evidence>
<organism evidence="5 6">
    <name type="scientific">Stegodyphus mimosarum</name>
    <name type="common">African social velvet spider</name>
    <dbReference type="NCBI Taxonomy" id="407821"/>
    <lineage>
        <taxon>Eukaryota</taxon>
        <taxon>Metazoa</taxon>
        <taxon>Ecdysozoa</taxon>
        <taxon>Arthropoda</taxon>
        <taxon>Chelicerata</taxon>
        <taxon>Arachnida</taxon>
        <taxon>Araneae</taxon>
        <taxon>Araneomorphae</taxon>
        <taxon>Entelegynae</taxon>
        <taxon>Eresoidea</taxon>
        <taxon>Eresidae</taxon>
        <taxon>Stegodyphus</taxon>
    </lineage>
</organism>